<evidence type="ECO:0000313" key="3">
    <source>
        <dbReference type="EMBL" id="GAV25193.1"/>
    </source>
</evidence>
<dbReference type="GO" id="GO:0004386">
    <property type="term" value="F:helicase activity"/>
    <property type="evidence" value="ECO:0007669"/>
    <property type="project" value="UniProtKB-KW"/>
</dbReference>
<dbReference type="AlphaFoldDB" id="A0A1L8D220"/>
<evidence type="ECO:0000313" key="4">
    <source>
        <dbReference type="Proteomes" id="UP000187338"/>
    </source>
</evidence>
<dbReference type="PROSITE" id="PS51192">
    <property type="entry name" value="HELICASE_ATP_BIND_1"/>
    <property type="match status" value="1"/>
</dbReference>
<proteinExistence type="predicted"/>
<dbReference type="GO" id="GO:0005524">
    <property type="term" value="F:ATP binding"/>
    <property type="evidence" value="ECO:0007669"/>
    <property type="project" value="InterPro"/>
</dbReference>
<dbReference type="Pfam" id="PF00271">
    <property type="entry name" value="Helicase_C"/>
    <property type="match status" value="1"/>
</dbReference>
<dbReference type="InterPro" id="IPR006935">
    <property type="entry name" value="Helicase/UvrB_N"/>
</dbReference>
<dbReference type="PROSITE" id="PS51194">
    <property type="entry name" value="HELICASE_CTER"/>
    <property type="match status" value="1"/>
</dbReference>
<protein>
    <submittedName>
        <fullName evidence="3">DEAD/DEAH box helicase</fullName>
    </submittedName>
</protein>
<dbReference type="CDD" id="cd18032">
    <property type="entry name" value="DEXHc_RE_I_III_res"/>
    <property type="match status" value="1"/>
</dbReference>
<keyword evidence="3" id="KW-0378">Hydrolase</keyword>
<dbReference type="SMART" id="SM00487">
    <property type="entry name" value="DEXDc"/>
    <property type="match status" value="1"/>
</dbReference>
<dbReference type="InterPro" id="IPR050742">
    <property type="entry name" value="Helicase_Restrict-Modif_Enz"/>
</dbReference>
<name>A0A1L8D220_9THEO</name>
<dbReference type="InterPro" id="IPR001650">
    <property type="entry name" value="Helicase_C-like"/>
</dbReference>
<dbReference type="CDD" id="cd18799">
    <property type="entry name" value="SF2_C_EcoAI-like"/>
    <property type="match status" value="1"/>
</dbReference>
<dbReference type="Gene3D" id="3.40.960.10">
    <property type="entry name" value="VSR Endonuclease"/>
    <property type="match status" value="1"/>
</dbReference>
<dbReference type="GO" id="GO:0003677">
    <property type="term" value="F:DNA binding"/>
    <property type="evidence" value="ECO:0007669"/>
    <property type="project" value="InterPro"/>
</dbReference>
<feature type="domain" description="Helicase C-terminal" evidence="2">
    <location>
        <begin position="358"/>
        <end position="516"/>
    </location>
</feature>
<keyword evidence="3" id="KW-0547">Nucleotide-binding</keyword>
<dbReference type="OrthoDB" id="9802848at2"/>
<gene>
    <name evidence="3" type="ORF">ciss_11260</name>
</gene>
<dbReference type="InterPro" id="IPR027417">
    <property type="entry name" value="P-loop_NTPase"/>
</dbReference>
<evidence type="ECO:0000259" key="1">
    <source>
        <dbReference type="PROSITE" id="PS51192"/>
    </source>
</evidence>
<accession>A0A1L8D220</accession>
<dbReference type="STRING" id="661089.ciss_11260"/>
<dbReference type="GO" id="GO:0005829">
    <property type="term" value="C:cytosol"/>
    <property type="evidence" value="ECO:0007669"/>
    <property type="project" value="TreeGrafter"/>
</dbReference>
<reference evidence="4" key="1">
    <citation type="submission" date="2016-12" db="EMBL/GenBank/DDBJ databases">
        <title>Draft Genome Sequences od Carboxydothermus pertinax and islandicus, Hydrogenogenic Carboxydotrophic Bacteria.</title>
        <authorList>
            <person name="Fukuyama Y."/>
            <person name="Ohmae K."/>
            <person name="Yoneda Y."/>
            <person name="Yoshida T."/>
            <person name="Sako Y."/>
        </authorList>
    </citation>
    <scope>NUCLEOTIDE SEQUENCE [LARGE SCALE GENOMIC DNA]</scope>
    <source>
        <strain evidence="4">SET</strain>
    </source>
</reference>
<feature type="domain" description="Helicase ATP-binding" evidence="1">
    <location>
        <begin position="157"/>
        <end position="304"/>
    </location>
</feature>
<organism evidence="3 4">
    <name type="scientific">Carboxydothermus islandicus</name>
    <dbReference type="NCBI Taxonomy" id="661089"/>
    <lineage>
        <taxon>Bacteria</taxon>
        <taxon>Bacillati</taxon>
        <taxon>Bacillota</taxon>
        <taxon>Clostridia</taxon>
        <taxon>Thermoanaerobacterales</taxon>
        <taxon>Thermoanaerobacteraceae</taxon>
        <taxon>Carboxydothermus</taxon>
    </lineage>
</organism>
<keyword evidence="3" id="KW-0347">Helicase</keyword>
<dbReference type="PANTHER" id="PTHR47396">
    <property type="entry name" value="TYPE I RESTRICTION ENZYME ECOKI R PROTEIN"/>
    <property type="match status" value="1"/>
</dbReference>
<sequence>MGAKKDSFYLQSVAEDLFIEIFSEVFGVEKTKYLFYQYPVVDIYGRSRFIDFALECGFEKIAIEIDGERFHSPYKINESKYFDDLTKQNSLIYQNWKVYRWAYKQLKDQREKVKDELLTFLGELPYFREFEEFLPKQKGKVFELKTHQQEALKNLEEMRRRGETIALLYHATGTGKTVTAITDAKNLGLRTLFLAHTKELVYQAKNKFLELWPGKTVGLFLEDKREKDSYIVCGSVQSVSQNLEYFYPEDFGYLIIDEAHHSAADTYRKILGYFKPKFTLGLTATPERMDGENILEMFKNVAHKLDLKTAVEIGELVPIRCIRVKTNVDISDVRFNGIKYNSQDLESKIFIPERNKIIVETYLNYVKNKKTVIFCASVKHAEEIAKLLQEKGVNAKAVSGKMSSTERNNILKEYEYGSVDVLCACDLLNEGWDSPRTEVLFMARPTMSKTIYLQQLGRGTRKAPGKEYLLVFDFIDNANLFNMPLSLHRLFKIDKYRPLEYVLAPEDLKKQEDKMLMVGEKPAVYLDFPVEVTDYEYVELFNWQDKVSNMVSQLEFVRMVDVQSETIARYIREGKIIPDFQVPVGSKTFNYFEKETVHRYARQYGWKIITQENLKEIFLEMVKKMDMSYSYKPVLLKAMLTHADEQGRVLLEDVVNYFLKFYEDRRQKGLVVEKKNSIYCQENPPRNEVLRNILANPFKRFEDMRIMRKAKDLEYIEFNPHIWRKLTVDEKDWILSWCDQKLEEYFSKLKDEG</sequence>
<dbReference type="InterPro" id="IPR014001">
    <property type="entry name" value="Helicase_ATP-bd"/>
</dbReference>
<keyword evidence="4" id="KW-1185">Reference proteome</keyword>
<dbReference type="EMBL" id="BDJL01000035">
    <property type="protein sequence ID" value="GAV25193.1"/>
    <property type="molecule type" value="Genomic_DNA"/>
</dbReference>
<keyword evidence="3" id="KW-0067">ATP-binding</keyword>
<dbReference type="GO" id="GO:0016787">
    <property type="term" value="F:hydrolase activity"/>
    <property type="evidence" value="ECO:0007669"/>
    <property type="project" value="InterPro"/>
</dbReference>
<dbReference type="SMART" id="SM00490">
    <property type="entry name" value="HELICc"/>
    <property type="match status" value="1"/>
</dbReference>
<dbReference type="Proteomes" id="UP000187338">
    <property type="component" value="Unassembled WGS sequence"/>
</dbReference>
<evidence type="ECO:0000259" key="2">
    <source>
        <dbReference type="PROSITE" id="PS51194"/>
    </source>
</evidence>
<dbReference type="PANTHER" id="PTHR47396:SF1">
    <property type="entry name" value="ATP-DEPENDENT HELICASE IRC3-RELATED"/>
    <property type="match status" value="1"/>
</dbReference>
<dbReference type="SUPFAM" id="SSF52540">
    <property type="entry name" value="P-loop containing nucleoside triphosphate hydrolases"/>
    <property type="match status" value="1"/>
</dbReference>
<dbReference type="Pfam" id="PF04851">
    <property type="entry name" value="ResIII"/>
    <property type="match status" value="1"/>
</dbReference>
<dbReference type="RefSeq" id="WP_075865355.1">
    <property type="nucleotide sequence ID" value="NZ_BDJL01000035.1"/>
</dbReference>
<comment type="caution">
    <text evidence="3">The sequence shown here is derived from an EMBL/GenBank/DDBJ whole genome shotgun (WGS) entry which is preliminary data.</text>
</comment>
<dbReference type="Gene3D" id="3.40.50.300">
    <property type="entry name" value="P-loop containing nucleotide triphosphate hydrolases"/>
    <property type="match status" value="2"/>
</dbReference>